<keyword evidence="1" id="KW-0472">Membrane</keyword>
<name>A0A916WBX3_9BURK</name>
<evidence type="ECO:0000256" key="1">
    <source>
        <dbReference type="SAM" id="Phobius"/>
    </source>
</evidence>
<evidence type="ECO:0000313" key="3">
    <source>
        <dbReference type="Proteomes" id="UP000620596"/>
    </source>
</evidence>
<accession>A0A916WBX3</accession>
<feature type="transmembrane region" description="Helical" evidence="1">
    <location>
        <begin position="41"/>
        <end position="59"/>
    </location>
</feature>
<keyword evidence="1" id="KW-1133">Transmembrane helix</keyword>
<dbReference type="RefSeq" id="WP_188705744.1">
    <property type="nucleotide sequence ID" value="NZ_BMIG01000001.1"/>
</dbReference>
<proteinExistence type="predicted"/>
<dbReference type="Proteomes" id="UP000620596">
    <property type="component" value="Unassembled WGS sequence"/>
</dbReference>
<comment type="caution">
    <text evidence="2">The sequence shown here is derived from an EMBL/GenBank/DDBJ whole genome shotgun (WGS) entry which is preliminary data.</text>
</comment>
<keyword evidence="3" id="KW-1185">Reference proteome</keyword>
<dbReference type="EMBL" id="BMIG01000001">
    <property type="protein sequence ID" value="GGA85264.1"/>
    <property type="molecule type" value="Genomic_DNA"/>
</dbReference>
<reference evidence="2" key="2">
    <citation type="submission" date="2020-09" db="EMBL/GenBank/DDBJ databases">
        <authorList>
            <person name="Sun Q."/>
            <person name="Zhou Y."/>
        </authorList>
    </citation>
    <scope>NUCLEOTIDE SEQUENCE</scope>
    <source>
        <strain evidence="2">CGMCC 1.15322</strain>
    </source>
</reference>
<dbReference type="AlphaFoldDB" id="A0A916WBX3"/>
<gene>
    <name evidence="2" type="ORF">GCM10011496_02290</name>
</gene>
<keyword evidence="1" id="KW-0812">Transmembrane</keyword>
<evidence type="ECO:0000313" key="2">
    <source>
        <dbReference type="EMBL" id="GGA85264.1"/>
    </source>
</evidence>
<protein>
    <submittedName>
        <fullName evidence="2">Uncharacterized protein</fullName>
    </submittedName>
</protein>
<reference evidence="2" key="1">
    <citation type="journal article" date="2014" name="Int. J. Syst. Evol. Microbiol.">
        <title>Complete genome sequence of Corynebacterium casei LMG S-19264T (=DSM 44701T), isolated from a smear-ripened cheese.</title>
        <authorList>
            <consortium name="US DOE Joint Genome Institute (JGI-PGF)"/>
            <person name="Walter F."/>
            <person name="Albersmeier A."/>
            <person name="Kalinowski J."/>
            <person name="Ruckert C."/>
        </authorList>
    </citation>
    <scope>NUCLEOTIDE SEQUENCE</scope>
    <source>
        <strain evidence="2">CGMCC 1.15322</strain>
    </source>
</reference>
<organism evidence="2 3">
    <name type="scientific">Polaromonas eurypsychrophila</name>
    <dbReference type="NCBI Taxonomy" id="1614635"/>
    <lineage>
        <taxon>Bacteria</taxon>
        <taxon>Pseudomonadati</taxon>
        <taxon>Pseudomonadota</taxon>
        <taxon>Betaproteobacteria</taxon>
        <taxon>Burkholderiales</taxon>
        <taxon>Comamonadaceae</taxon>
        <taxon>Polaromonas</taxon>
    </lineage>
</organism>
<sequence length="102" mass="11892">MPVPVNHPPRHISLAQIERLKNWRVAHHAAQPMECYTWDGVLTLWMMGWVGWVGCLPAYAFEAPWAYPLCLLGIWMPVLYARLRARAHATQRLRCDWLDLVT</sequence>
<feature type="transmembrane region" description="Helical" evidence="1">
    <location>
        <begin position="65"/>
        <end position="83"/>
    </location>
</feature>